<evidence type="ECO:0000256" key="1">
    <source>
        <dbReference type="SAM" id="MobiDB-lite"/>
    </source>
</evidence>
<proteinExistence type="predicted"/>
<dbReference type="PANTHER" id="PTHR34756">
    <property type="entry name" value="CELL DIVISION CYCLE-ASSOCIATED PROTEIN 3"/>
    <property type="match status" value="1"/>
</dbReference>
<feature type="region of interest" description="Disordered" evidence="1">
    <location>
        <begin position="1"/>
        <end position="86"/>
    </location>
</feature>
<protein>
    <recommendedName>
        <fullName evidence="3">Exophilin 5</fullName>
    </recommendedName>
</protein>
<reference evidence="2" key="1">
    <citation type="journal article" date="2024" name="Gigascience">
        <title>Chromosome-level genome of the poultry shaft louse Menopon gallinae provides insight into the host-switching and adaptive evolution of parasitic lice.</title>
        <authorList>
            <person name="Xu Y."/>
            <person name="Ma L."/>
            <person name="Liu S."/>
            <person name="Liang Y."/>
            <person name="Liu Q."/>
            <person name="He Z."/>
            <person name="Tian L."/>
            <person name="Duan Y."/>
            <person name="Cai W."/>
            <person name="Li H."/>
            <person name="Song F."/>
        </authorList>
    </citation>
    <scope>NUCLEOTIDE SEQUENCE</scope>
    <source>
        <strain evidence="2">Cailab_2023a</strain>
    </source>
</reference>
<dbReference type="PANTHER" id="PTHR34756:SF1">
    <property type="entry name" value="CELL DIVISION CYCLE-ASSOCIATED PROTEIN 3"/>
    <property type="match status" value="1"/>
</dbReference>
<dbReference type="EMBL" id="JARGDH010000003">
    <property type="protein sequence ID" value="KAL0273802.1"/>
    <property type="molecule type" value="Genomic_DNA"/>
</dbReference>
<comment type="caution">
    <text evidence="2">The sequence shown here is derived from an EMBL/GenBank/DDBJ whole genome shotgun (WGS) entry which is preliminary data.</text>
</comment>
<dbReference type="InterPro" id="IPR038832">
    <property type="entry name" value="CDCA3"/>
</dbReference>
<feature type="compositionally biased region" description="Polar residues" evidence="1">
    <location>
        <begin position="1"/>
        <end position="15"/>
    </location>
</feature>
<organism evidence="2">
    <name type="scientific">Menopon gallinae</name>
    <name type="common">poultry shaft louse</name>
    <dbReference type="NCBI Taxonomy" id="328185"/>
    <lineage>
        <taxon>Eukaryota</taxon>
        <taxon>Metazoa</taxon>
        <taxon>Ecdysozoa</taxon>
        <taxon>Arthropoda</taxon>
        <taxon>Hexapoda</taxon>
        <taxon>Insecta</taxon>
        <taxon>Pterygota</taxon>
        <taxon>Neoptera</taxon>
        <taxon>Paraneoptera</taxon>
        <taxon>Psocodea</taxon>
        <taxon>Troctomorpha</taxon>
        <taxon>Phthiraptera</taxon>
        <taxon>Amblycera</taxon>
        <taxon>Menoponidae</taxon>
        <taxon>Menopon</taxon>
    </lineage>
</organism>
<accession>A0AAW2HWJ4</accession>
<gene>
    <name evidence="2" type="ORF">PYX00_006389</name>
</gene>
<sequence>MGSFTSKLMKNNCTDGSDDRDKSKEMIQIPDPRSPTGEIIRTPITIEKDINESSKETKTSLRKQALMKTVRNDPRSPSDNISRTPIFLTMTPVQKHSYNPSESPISVYSNDISDIHPNSELMTPEEPSPNVSGFGNYREKLDNLDDTVKTSKDESEESNNTKKTLKVSSKPSTIEARNILHEILSSVEFDEDFCLEGKRKKPAKQKSLSVHCDNTDYKINEKKDKLQHRTPLSNITLSTNSPNHLNSLKKPYARCKILTDAGLENSRSPKRQLAEWDKDKTVII</sequence>
<evidence type="ECO:0000313" key="2">
    <source>
        <dbReference type="EMBL" id="KAL0273802.1"/>
    </source>
</evidence>
<feature type="compositionally biased region" description="Basic and acidic residues" evidence="1">
    <location>
        <begin position="46"/>
        <end position="59"/>
    </location>
</feature>
<name>A0AAW2HWJ4_9NEOP</name>
<evidence type="ECO:0008006" key="3">
    <source>
        <dbReference type="Google" id="ProtNLM"/>
    </source>
</evidence>
<dbReference type="AlphaFoldDB" id="A0AAW2HWJ4"/>